<dbReference type="Proteomes" id="UP001519654">
    <property type="component" value="Unassembled WGS sequence"/>
</dbReference>
<dbReference type="Pfam" id="PF12770">
    <property type="entry name" value="CHAT"/>
    <property type="match status" value="1"/>
</dbReference>
<proteinExistence type="predicted"/>
<name>A0ABS5YST2_9ACTN</name>
<evidence type="ECO:0000313" key="3">
    <source>
        <dbReference type="Proteomes" id="UP001519654"/>
    </source>
</evidence>
<dbReference type="InterPro" id="IPR024983">
    <property type="entry name" value="CHAT_dom"/>
</dbReference>
<dbReference type="RefSeq" id="WP_215789850.1">
    <property type="nucleotide sequence ID" value="NZ_JAHKKG010000007.1"/>
</dbReference>
<evidence type="ECO:0000259" key="1">
    <source>
        <dbReference type="Pfam" id="PF12770"/>
    </source>
</evidence>
<dbReference type="SUPFAM" id="SSF101908">
    <property type="entry name" value="Putative isomerase YbhE"/>
    <property type="match status" value="1"/>
</dbReference>
<reference evidence="2 3" key="1">
    <citation type="submission" date="2021-06" db="EMBL/GenBank/DDBJ databases">
        <title>Actinoplanes lichenicola sp. nov., and Actinoplanes ovalisporus sp. nov., isolated from lichen in Thailand.</title>
        <authorList>
            <person name="Saeng-In P."/>
            <person name="Kanchanasin P."/>
            <person name="Yuki M."/>
            <person name="Kudo T."/>
            <person name="Ohkuma M."/>
            <person name="Phongsopitanun W."/>
            <person name="Tanasupawat S."/>
        </authorList>
    </citation>
    <scope>NUCLEOTIDE SEQUENCE [LARGE SCALE GENOMIC DNA]</scope>
    <source>
        <strain evidence="2 3">NBRC 110975</strain>
    </source>
</reference>
<sequence>METPRALPAPWLGRTPEIDVEALLRQLEAEEPTPDRRDLALVLRYAAGRLADAESKILFAQLPDFLLRAQLVLDIAVEWRIPAVERWAVAWLEATGRPYLRTRWSSRSRDGRERRDRRTRAGDVTAVARYGTGAVFGTVRGVVASWTSDGEIRTLAHMPEDVQVLALASDGDRVVAVGEHCAVTTAGWADGPSSPERRANLVAVAVADGVVGCGDEEGTIRRWQTGSGWSEPVVGYGTGRVIAVTIRSGAVIAVWADGLVAALDANGTGWAPQIPLGGPVSAAAWDDQGERLAYVRSGEKVVRVDGEPVRQHPGARLLAWSADGRLASNGQSHRIAIGPPDGPYDLLSTEERTDAIVFIGRSSLVTAHRDHLVQWDLTLSGSDDPTLVDDPVEAIGVSDADPGGAVVGTASGRLIVHRGDGASMGDEAKVPSIKGLVPYGAGWLIATMAGAYEWVPGGRLRQLSSVPCNSVTVRRGRALYGRGSDVRDADGSRLTRMPATVARLRAAPDGTLAVQDVAGHLRIITMDGRRTDVAVGAEELVTAFPGGALTIRRPTETEPATRIREWPGPRPAVRLSAEPEQLVAWGDGELVGAYARGTAVIRPGPDGVIVVAASLSASRNVAARGSHLVAADGIRRTGYELRRPGPGSGDGRVSVTASADGAECQVRVADGDPVQLDPTIVRDLRERADQDTLQGQSEAADLAGVLGDALWSAGLGREIDRARGDDPERPVRLELGFADGAPDWLADLPWELLHRRWAPLMWFADPPVTLVRVVPHGSAPRPATATPSLLVMRDSDDALKPVGEAYEEIRRRTRSTTIRLVHGTPVRYPDAARADLVHLWAHATPVGVEIDETLHSNETVADTLAAQGARFVVLVGCSSATLARLLVTRGVEAVVGMRAKVYNRTVVPLVEGLTTAVVRGEPVDQAFAAALRQYVLTGQPGAAAVPVLYLRAGSSGVIFGGGRTQ</sequence>
<organism evidence="2 3">
    <name type="scientific">Paractinoplanes bogorensis</name>
    <dbReference type="NCBI Taxonomy" id="1610840"/>
    <lineage>
        <taxon>Bacteria</taxon>
        <taxon>Bacillati</taxon>
        <taxon>Actinomycetota</taxon>
        <taxon>Actinomycetes</taxon>
        <taxon>Micromonosporales</taxon>
        <taxon>Micromonosporaceae</taxon>
        <taxon>Paractinoplanes</taxon>
    </lineage>
</organism>
<comment type="caution">
    <text evidence="2">The sequence shown here is derived from an EMBL/GenBank/DDBJ whole genome shotgun (WGS) entry which is preliminary data.</text>
</comment>
<dbReference type="EMBL" id="JAHKKG010000007">
    <property type="protein sequence ID" value="MBU2666376.1"/>
    <property type="molecule type" value="Genomic_DNA"/>
</dbReference>
<gene>
    <name evidence="2" type="ORF">KOI35_23000</name>
</gene>
<protein>
    <submittedName>
        <fullName evidence="2">CHAT domain-containing protein</fullName>
    </submittedName>
</protein>
<accession>A0ABS5YST2</accession>
<evidence type="ECO:0000313" key="2">
    <source>
        <dbReference type="EMBL" id="MBU2666376.1"/>
    </source>
</evidence>
<keyword evidence="3" id="KW-1185">Reference proteome</keyword>
<feature type="domain" description="CHAT" evidence="1">
    <location>
        <begin position="830"/>
        <end position="934"/>
    </location>
</feature>